<reference evidence="10 11" key="2">
    <citation type="journal article" date="2010" name="Stand. Genomic Sci.">
        <title>Complete genome sequence of Gordonia bronchialis type strain (3410).</title>
        <authorList>
            <person name="Ivanova N."/>
            <person name="Sikorski J."/>
            <person name="Jando M."/>
            <person name="Lapidus A."/>
            <person name="Nolan M."/>
            <person name="Lucas S."/>
            <person name="Del Rio T.G."/>
            <person name="Tice H."/>
            <person name="Copeland A."/>
            <person name="Cheng J.F."/>
            <person name="Chen F."/>
            <person name="Bruce D."/>
            <person name="Goodwin L."/>
            <person name="Pitluck S."/>
            <person name="Mavromatis K."/>
            <person name="Ovchinnikova G."/>
            <person name="Pati A."/>
            <person name="Chen A."/>
            <person name="Palaniappan K."/>
            <person name="Land M."/>
            <person name="Hauser L."/>
            <person name="Chang Y.J."/>
            <person name="Jeffries C.D."/>
            <person name="Chain P."/>
            <person name="Saunders E."/>
            <person name="Han C."/>
            <person name="Detter J.C."/>
            <person name="Brettin T."/>
            <person name="Rohde M."/>
            <person name="Goker M."/>
            <person name="Bristow J."/>
            <person name="Eisen J.A."/>
            <person name="Markowitz V."/>
            <person name="Hugenholtz P."/>
            <person name="Klenk H.P."/>
            <person name="Kyrpides N.C."/>
        </authorList>
    </citation>
    <scope>NUCLEOTIDE SEQUENCE [LARGE SCALE GENOMIC DNA]</scope>
    <source>
        <strain evidence="11">ATCC 25592 / DSM 43247 / BCRC 13721 / JCM 3198 / KCTC 3076 / NBRC 16047 / NCTC 10667</strain>
    </source>
</reference>
<evidence type="ECO:0000313" key="11">
    <source>
        <dbReference type="Proteomes" id="UP000001219"/>
    </source>
</evidence>
<feature type="domain" description="Protein kinase" evidence="9">
    <location>
        <begin position="13"/>
        <end position="302"/>
    </location>
</feature>
<dbReference type="CDD" id="cd14014">
    <property type="entry name" value="STKc_PknB_like"/>
    <property type="match status" value="1"/>
</dbReference>
<evidence type="ECO:0000256" key="5">
    <source>
        <dbReference type="ARBA" id="ARBA00022777"/>
    </source>
</evidence>
<keyword evidence="2 10" id="KW-0723">Serine/threonine-protein kinase</keyword>
<evidence type="ECO:0000256" key="7">
    <source>
        <dbReference type="SAM" id="MobiDB-lite"/>
    </source>
</evidence>
<organism evidence="10 11">
    <name type="scientific">Gordonia bronchialis (strain ATCC 25592 / DSM 43247 / BCRC 13721 / JCM 3198 / KCTC 3076 / NBRC 16047 / NCTC 10667)</name>
    <name type="common">Rhodococcus bronchialis</name>
    <dbReference type="NCBI Taxonomy" id="526226"/>
    <lineage>
        <taxon>Bacteria</taxon>
        <taxon>Bacillati</taxon>
        <taxon>Actinomycetota</taxon>
        <taxon>Actinomycetes</taxon>
        <taxon>Mycobacteriales</taxon>
        <taxon>Gordoniaceae</taxon>
        <taxon>Gordonia</taxon>
    </lineage>
</organism>
<keyword evidence="4" id="KW-0547">Nucleotide-binding</keyword>
<keyword evidence="5 10" id="KW-0418">Kinase</keyword>
<dbReference type="GO" id="GO:0005524">
    <property type="term" value="F:ATP binding"/>
    <property type="evidence" value="ECO:0007669"/>
    <property type="project" value="UniProtKB-KW"/>
</dbReference>
<dbReference type="PANTHER" id="PTHR43289">
    <property type="entry name" value="MITOGEN-ACTIVATED PROTEIN KINASE KINASE KINASE 20-RELATED"/>
    <property type="match status" value="1"/>
</dbReference>
<evidence type="ECO:0000259" key="9">
    <source>
        <dbReference type="PROSITE" id="PS50011"/>
    </source>
</evidence>
<dbReference type="EMBL" id="CP001802">
    <property type="protein sequence ID" value="ACY22202.1"/>
    <property type="molecule type" value="Genomic_DNA"/>
</dbReference>
<keyword evidence="8" id="KW-1133">Transmembrane helix</keyword>
<dbReference type="SMART" id="SM00220">
    <property type="entry name" value="S_TKc"/>
    <property type="match status" value="1"/>
</dbReference>
<gene>
    <name evidence="10" type="ordered locus">Gbro_2994</name>
</gene>
<dbReference type="HOGENOM" id="CLU_000288_63_44_11"/>
<dbReference type="InterPro" id="IPR008271">
    <property type="entry name" value="Ser/Thr_kinase_AS"/>
</dbReference>
<dbReference type="InterPro" id="IPR011009">
    <property type="entry name" value="Kinase-like_dom_sf"/>
</dbReference>
<dbReference type="PROSITE" id="PS50011">
    <property type="entry name" value="PROTEIN_KINASE_DOM"/>
    <property type="match status" value="1"/>
</dbReference>
<dbReference type="Pfam" id="PF00069">
    <property type="entry name" value="Pkinase"/>
    <property type="match status" value="1"/>
</dbReference>
<keyword evidence="6" id="KW-0067">ATP-binding</keyword>
<dbReference type="KEGG" id="gbr:Gbro_2994"/>
<feature type="region of interest" description="Disordered" evidence="7">
    <location>
        <begin position="302"/>
        <end position="445"/>
    </location>
</feature>
<dbReference type="Gene3D" id="3.30.200.20">
    <property type="entry name" value="Phosphorylase Kinase, domain 1"/>
    <property type="match status" value="1"/>
</dbReference>
<keyword evidence="11" id="KW-1185">Reference proteome</keyword>
<dbReference type="GO" id="GO:0004674">
    <property type="term" value="F:protein serine/threonine kinase activity"/>
    <property type="evidence" value="ECO:0007669"/>
    <property type="project" value="UniProtKB-KW"/>
</dbReference>
<feature type="compositionally biased region" description="Pro residues" evidence="7">
    <location>
        <begin position="323"/>
        <end position="361"/>
    </location>
</feature>
<dbReference type="SUPFAM" id="SSF56112">
    <property type="entry name" value="Protein kinase-like (PK-like)"/>
    <property type="match status" value="1"/>
</dbReference>
<name>D0LAQ9_GORB4</name>
<dbReference type="AlphaFoldDB" id="D0LAQ9"/>
<proteinExistence type="predicted"/>
<evidence type="ECO:0000256" key="6">
    <source>
        <dbReference type="ARBA" id="ARBA00022840"/>
    </source>
</evidence>
<sequence length="477" mass="49698">MKVLEPGTSVAGYRIERVLGSGGMGSVYLARHPELPRSDALKVLNASGGAADEQFRKRFLREAEVAATLDHPNIVTIYNRGRAEAPPGHSSGSNDLLWIAMQYVAGTDAAREVDARGRLSPRRVARIVTEIARGLDHAHRHGLLHRDIKPANILLSKVSDDVGATGLDEQRVVLTDFGVAKITDEVEGLTSVGTVLATLSYASPEQLSGERLDGRTDQYSLAATAFHLMAGRVPFDDRDTAAIIAAHLDTPVPKVSGVIGDVPPTVDAVIARAMAKSAADRFGTCREFAAALSVAVHTRPAVRRPVHSAGPPGRIAPPRHRPAGPPGAPPRPPGPVPAPHPPPRSSSPAPPPARRPAPGPQGRPDQAAWARTQVSPHPSNPTPRRQTDDLPRAAPPGRGRSGPSGPLRRPPAASGPAAVVPRSVNPPGGPSGPIGRRPPADQPVPLTSGGVNPVVIVGVVGVILLLLVTAIVLGVAL</sequence>
<dbReference type="EC" id="2.7.11.1" evidence="1"/>
<dbReference type="InterPro" id="IPR000719">
    <property type="entry name" value="Prot_kinase_dom"/>
</dbReference>
<reference evidence="11" key="1">
    <citation type="submission" date="2009-10" db="EMBL/GenBank/DDBJ databases">
        <title>The complete chromosome of Gordonia bronchialis DSM 43247.</title>
        <authorList>
            <consortium name="US DOE Joint Genome Institute (JGI-PGF)"/>
            <person name="Lucas S."/>
            <person name="Copeland A."/>
            <person name="Lapidus A."/>
            <person name="Glavina del Rio T."/>
            <person name="Dalin E."/>
            <person name="Tice H."/>
            <person name="Bruce D."/>
            <person name="Goodwin L."/>
            <person name="Pitluck S."/>
            <person name="Kyrpides N."/>
            <person name="Mavromatis K."/>
            <person name="Ivanova N."/>
            <person name="Ovchinnikova G."/>
            <person name="Saunders E."/>
            <person name="Brettin T."/>
            <person name="Detter J.C."/>
            <person name="Han C."/>
            <person name="Larimer F."/>
            <person name="Land M."/>
            <person name="Hauser L."/>
            <person name="Markowitz V."/>
            <person name="Cheng J.-F."/>
            <person name="Hugenholtz P."/>
            <person name="Woyke T."/>
            <person name="Wu D."/>
            <person name="Jando M."/>
            <person name="Schneider S."/>
            <person name="Goeker M."/>
            <person name="Klenk H.-P."/>
            <person name="Eisen J.A."/>
        </authorList>
    </citation>
    <scope>NUCLEOTIDE SEQUENCE [LARGE SCALE GENOMIC DNA]</scope>
    <source>
        <strain evidence="11">ATCC 25592 / DSM 43247 / BCRC 13721 / JCM 3198 / KCTC 3076 / NBRC 16047 / NCTC 10667</strain>
    </source>
</reference>
<dbReference type="PANTHER" id="PTHR43289:SF6">
    <property type="entry name" value="SERINE_THREONINE-PROTEIN KINASE NEKL-3"/>
    <property type="match status" value="1"/>
</dbReference>
<dbReference type="eggNOG" id="COG0515">
    <property type="taxonomic scope" value="Bacteria"/>
</dbReference>
<evidence type="ECO:0000256" key="4">
    <source>
        <dbReference type="ARBA" id="ARBA00022741"/>
    </source>
</evidence>
<evidence type="ECO:0000313" key="10">
    <source>
        <dbReference type="EMBL" id="ACY22202.1"/>
    </source>
</evidence>
<keyword evidence="8" id="KW-0812">Transmembrane</keyword>
<keyword evidence="8" id="KW-0472">Membrane</keyword>
<feature type="transmembrane region" description="Helical" evidence="8">
    <location>
        <begin position="454"/>
        <end position="476"/>
    </location>
</feature>
<dbReference type="STRING" id="526226.Gbro_2994"/>
<dbReference type="Proteomes" id="UP000001219">
    <property type="component" value="Chromosome"/>
</dbReference>
<accession>D0LAQ9</accession>
<dbReference type="Gene3D" id="1.10.510.10">
    <property type="entry name" value="Transferase(Phosphotransferase) domain 1"/>
    <property type="match status" value="1"/>
</dbReference>
<protein>
    <recommendedName>
        <fullName evidence="1">non-specific serine/threonine protein kinase</fullName>
        <ecNumber evidence="1">2.7.11.1</ecNumber>
    </recommendedName>
</protein>
<feature type="compositionally biased region" description="Low complexity" evidence="7">
    <location>
        <begin position="395"/>
        <end position="426"/>
    </location>
</feature>
<evidence type="ECO:0000256" key="8">
    <source>
        <dbReference type="SAM" id="Phobius"/>
    </source>
</evidence>
<evidence type="ECO:0000256" key="3">
    <source>
        <dbReference type="ARBA" id="ARBA00022679"/>
    </source>
</evidence>
<evidence type="ECO:0000256" key="1">
    <source>
        <dbReference type="ARBA" id="ARBA00012513"/>
    </source>
</evidence>
<keyword evidence="3" id="KW-0808">Transferase</keyword>
<dbReference type="PROSITE" id="PS00108">
    <property type="entry name" value="PROTEIN_KINASE_ST"/>
    <property type="match status" value="1"/>
</dbReference>
<evidence type="ECO:0000256" key="2">
    <source>
        <dbReference type="ARBA" id="ARBA00022527"/>
    </source>
</evidence>